<dbReference type="Proteomes" id="UP000008068">
    <property type="component" value="Unassembled WGS sequence"/>
</dbReference>
<evidence type="ECO:0000313" key="2">
    <source>
        <dbReference type="Proteomes" id="UP000008068"/>
    </source>
</evidence>
<keyword evidence="2" id="KW-1185">Reference proteome</keyword>
<dbReference type="EMBL" id="GL380018">
    <property type="protein sequence ID" value="EGT42813.1"/>
    <property type="molecule type" value="Genomic_DNA"/>
</dbReference>
<accession>G0P1V5</accession>
<dbReference type="InParanoid" id="G0P1V5"/>
<proteinExistence type="predicted"/>
<organism evidence="2">
    <name type="scientific">Caenorhabditis brenneri</name>
    <name type="common">Nematode worm</name>
    <dbReference type="NCBI Taxonomy" id="135651"/>
    <lineage>
        <taxon>Eukaryota</taxon>
        <taxon>Metazoa</taxon>
        <taxon>Ecdysozoa</taxon>
        <taxon>Nematoda</taxon>
        <taxon>Chromadorea</taxon>
        <taxon>Rhabditida</taxon>
        <taxon>Rhabditina</taxon>
        <taxon>Rhabditomorpha</taxon>
        <taxon>Rhabditoidea</taxon>
        <taxon>Rhabditidae</taxon>
        <taxon>Peloderinae</taxon>
        <taxon>Caenorhabditis</taxon>
    </lineage>
</organism>
<sequence>MIVGGVFCWD</sequence>
<protein>
    <submittedName>
        <fullName evidence="1">Uncharacterized protein</fullName>
    </submittedName>
</protein>
<name>G0P1V5_CAEBE</name>
<evidence type="ECO:0000313" key="1">
    <source>
        <dbReference type="EMBL" id="EGT42813.1"/>
    </source>
</evidence>
<reference evidence="2" key="1">
    <citation type="submission" date="2011-07" db="EMBL/GenBank/DDBJ databases">
        <authorList>
            <consortium name="Caenorhabditis brenneri Sequencing and Analysis Consortium"/>
            <person name="Wilson R.K."/>
        </authorList>
    </citation>
    <scope>NUCLEOTIDE SEQUENCE [LARGE SCALE GENOMIC DNA]</scope>
    <source>
        <strain evidence="2">PB2801</strain>
    </source>
</reference>
<gene>
    <name evidence="1" type="ORF">CAEBREN_04537</name>
</gene>